<keyword evidence="3" id="KW-1185">Reference proteome</keyword>
<proteinExistence type="predicted"/>
<dbReference type="OrthoDB" id="5187609at2"/>
<evidence type="ECO:0000256" key="1">
    <source>
        <dbReference type="SAM" id="MobiDB-lite"/>
    </source>
</evidence>
<accession>W5WKI6</accession>
<dbReference type="eggNOG" id="ENOG503434J">
    <property type="taxonomic scope" value="Bacteria"/>
</dbReference>
<protein>
    <submittedName>
        <fullName evidence="2">Uncharacterized protein</fullName>
    </submittedName>
</protein>
<dbReference type="KEGG" id="kal:KALB_7918"/>
<dbReference type="RefSeq" id="WP_025361092.1">
    <property type="nucleotide sequence ID" value="NZ_CP007155.1"/>
</dbReference>
<sequence length="136" mass="14940">MDPRDRADAALARASARDRWVVTPLNATSPMDAKPTVQIPRAVVDAADPRLKDDPDITQVIPAAAQQQHQVPVPHQQQEQHRTPQQQPQQQQPQPPAEPEGRQLPGIIPTTQQVTGRRLSLSERLSGALQEPPAQS</sequence>
<reference evidence="2 3" key="1">
    <citation type="journal article" date="2014" name="BMC Genomics">
        <title>Complete genome sequence of producer of the glycopeptide antibiotic Aculeximycin Kutzneria albida DSM 43870T, a representative of minor genus of Pseudonocardiaceae.</title>
        <authorList>
            <person name="Rebets Y."/>
            <person name="Tokovenko B."/>
            <person name="Lushchyk I."/>
            <person name="Ruckert C."/>
            <person name="Zaburannyi N."/>
            <person name="Bechthold A."/>
            <person name="Kalinowski J."/>
            <person name="Luzhetskyy A."/>
        </authorList>
    </citation>
    <scope>NUCLEOTIDE SEQUENCE [LARGE SCALE GENOMIC DNA]</scope>
    <source>
        <strain evidence="2">DSM 43870</strain>
    </source>
</reference>
<dbReference type="AlphaFoldDB" id="W5WKI6"/>
<name>W5WKI6_9PSEU</name>
<dbReference type="HOGENOM" id="CLU_143302_0_0_11"/>
<feature type="compositionally biased region" description="Low complexity" evidence="1">
    <location>
        <begin position="59"/>
        <end position="92"/>
    </location>
</feature>
<evidence type="ECO:0000313" key="2">
    <source>
        <dbReference type="EMBL" id="AHI01276.1"/>
    </source>
</evidence>
<feature type="region of interest" description="Disordered" evidence="1">
    <location>
        <begin position="1"/>
        <end position="136"/>
    </location>
</feature>
<organism evidence="2 3">
    <name type="scientific">Kutzneria albida DSM 43870</name>
    <dbReference type="NCBI Taxonomy" id="1449976"/>
    <lineage>
        <taxon>Bacteria</taxon>
        <taxon>Bacillati</taxon>
        <taxon>Actinomycetota</taxon>
        <taxon>Actinomycetes</taxon>
        <taxon>Pseudonocardiales</taxon>
        <taxon>Pseudonocardiaceae</taxon>
        <taxon>Kutzneria</taxon>
    </lineage>
</organism>
<dbReference type="Proteomes" id="UP000019225">
    <property type="component" value="Chromosome"/>
</dbReference>
<gene>
    <name evidence="2" type="ORF">KALB_7918</name>
</gene>
<dbReference type="EMBL" id="CP007155">
    <property type="protein sequence ID" value="AHI01276.1"/>
    <property type="molecule type" value="Genomic_DNA"/>
</dbReference>
<evidence type="ECO:0000313" key="3">
    <source>
        <dbReference type="Proteomes" id="UP000019225"/>
    </source>
</evidence>
<dbReference type="STRING" id="1449976.KALB_7918"/>